<reference evidence="9 10" key="1">
    <citation type="submission" date="2016-04" db="EMBL/GenBank/DDBJ databases">
        <title>A degradative enzymes factory behind the ericoid mycorrhizal symbiosis.</title>
        <authorList>
            <consortium name="DOE Joint Genome Institute"/>
            <person name="Martino E."/>
            <person name="Morin E."/>
            <person name="Grelet G."/>
            <person name="Kuo A."/>
            <person name="Kohler A."/>
            <person name="Daghino S."/>
            <person name="Barry K."/>
            <person name="Choi C."/>
            <person name="Cichocki N."/>
            <person name="Clum A."/>
            <person name="Copeland A."/>
            <person name="Hainaut M."/>
            <person name="Haridas S."/>
            <person name="Labutti K."/>
            <person name="Lindquist E."/>
            <person name="Lipzen A."/>
            <person name="Khouja H.-R."/>
            <person name="Murat C."/>
            <person name="Ohm R."/>
            <person name="Olson A."/>
            <person name="Spatafora J."/>
            <person name="Veneault-Fourrey C."/>
            <person name="Henrissat B."/>
            <person name="Grigoriev I."/>
            <person name="Martin F."/>
            <person name="Perotto S."/>
        </authorList>
    </citation>
    <scope>NUCLEOTIDE SEQUENCE [LARGE SCALE GENOMIC DNA]</scope>
    <source>
        <strain evidence="9 10">E</strain>
    </source>
</reference>
<evidence type="ECO:0000256" key="2">
    <source>
        <dbReference type="ARBA" id="ARBA00004240"/>
    </source>
</evidence>
<dbReference type="OrthoDB" id="1658288at2759"/>
<evidence type="ECO:0000256" key="5">
    <source>
        <dbReference type="ARBA" id="ARBA00023128"/>
    </source>
</evidence>
<dbReference type="Proteomes" id="UP000235371">
    <property type="component" value="Unassembled WGS sequence"/>
</dbReference>
<dbReference type="GO" id="GO:0016020">
    <property type="term" value="C:membrane"/>
    <property type="evidence" value="ECO:0007669"/>
    <property type="project" value="UniProtKB-SubCell"/>
</dbReference>
<dbReference type="PANTHER" id="PTHR48182:SF2">
    <property type="entry name" value="PROTEIN SERAC1"/>
    <property type="match status" value="1"/>
</dbReference>
<gene>
    <name evidence="9" type="ORF">K444DRAFT_148406</name>
</gene>
<accession>A0A2J6SRX4</accession>
<dbReference type="PANTHER" id="PTHR48182">
    <property type="entry name" value="PROTEIN SERAC1"/>
    <property type="match status" value="1"/>
</dbReference>
<protein>
    <recommendedName>
        <fullName evidence="8">DUF7580 domain-containing protein</fullName>
    </recommendedName>
</protein>
<evidence type="ECO:0000259" key="8">
    <source>
        <dbReference type="Pfam" id="PF24476"/>
    </source>
</evidence>
<evidence type="ECO:0000313" key="10">
    <source>
        <dbReference type="Proteomes" id="UP000235371"/>
    </source>
</evidence>
<evidence type="ECO:0000256" key="3">
    <source>
        <dbReference type="ARBA" id="ARBA00004370"/>
    </source>
</evidence>
<keyword evidence="10" id="KW-1185">Reference proteome</keyword>
<evidence type="ECO:0000256" key="6">
    <source>
        <dbReference type="ARBA" id="ARBA00023136"/>
    </source>
</evidence>
<dbReference type="GO" id="GO:0005783">
    <property type="term" value="C:endoplasmic reticulum"/>
    <property type="evidence" value="ECO:0007669"/>
    <property type="project" value="UniProtKB-SubCell"/>
</dbReference>
<dbReference type="RefSeq" id="XP_024730393.1">
    <property type="nucleotide sequence ID" value="XM_024870588.1"/>
</dbReference>
<sequence>MDLNSCLEWRILQRVGSGVVGRLASHRYRRGREATPYQAATRNIAFENNLAFLETELREILKWRVPQTVPQAFYDDLGTKLKRLCTVLEGAVNLSLVTGNKEACPATGDTQPVAEQAKECDVQSYSNFRALLEYLDDHSENADTFDLDITKGPNPALFCVRDVQQAKTALEAAHDCNDAFVRLCKKAQNSAQHTMTPSGTESSASTDIQSQERTNEVLQSLFGASSCDMTHEVLLYLSDDIYDSQSRPTLSMFLSCCSHPGTWQEAKCLPYAEHFRVGEIRNICQDLECWARGKLFQILHEHQGLFHALDDISPISSLNIDPGQSLGHYIEEGAFLRNDREKLRPAEFFSPREKQTLALKLARCLLGFLDSDSTSPSWNSGKVYLLTPPGVKPRNAFLYLAFKRGNDHSPAFTIGFADPILLEFAKLLLEIDLGISINLSQCQDRQAQWGTLCHLLYDSQLGGSGLYAEAVKGCLYLHNEFLSRPSDEDPRVFLRRIIRQEVVSKLEMALNAPTASSGKRQREESDDGPIPHNGTGNGGHVKPSTGLLLPSGSSSHPSKRQRIDLAEQRSREGQRDADPLPQPLPATNEPSTRRSTAGRMTVFRAREVPLQDQVSIRVIVTDIIRKNMSDSEKASTKIEVKDITQSTIKYSPSRTGKRGTTLVIFRGLVPEPFRAVMKSSEDSDVFFNNSEDEEELSIDLDTKFIGATQLYEPRPEVEVVADIVAIHGLNGHPYGSWLSKSAKPKMWLKDFLHEDANSCRIIIYGYKSNIFDEQEHPRHELFSQAERLNATLNNIRNTPEVGNQLCYPWLKLSSSRY</sequence>
<feature type="domain" description="DUF7580" evidence="8">
    <location>
        <begin position="207"/>
        <end position="511"/>
    </location>
</feature>
<dbReference type="InterPro" id="IPR056002">
    <property type="entry name" value="DUF7580"/>
</dbReference>
<dbReference type="InterPro" id="IPR052374">
    <property type="entry name" value="SERAC1"/>
</dbReference>
<comment type="subcellular location">
    <subcellularLocation>
        <location evidence="2">Endoplasmic reticulum</location>
    </subcellularLocation>
    <subcellularLocation>
        <location evidence="3">Membrane</location>
    </subcellularLocation>
    <subcellularLocation>
        <location evidence="1">Mitochondrion</location>
    </subcellularLocation>
</comment>
<keyword evidence="4" id="KW-0256">Endoplasmic reticulum</keyword>
<evidence type="ECO:0000256" key="7">
    <source>
        <dbReference type="SAM" id="MobiDB-lite"/>
    </source>
</evidence>
<organism evidence="9 10">
    <name type="scientific">Hyaloscypha bicolor E</name>
    <dbReference type="NCBI Taxonomy" id="1095630"/>
    <lineage>
        <taxon>Eukaryota</taxon>
        <taxon>Fungi</taxon>
        <taxon>Dikarya</taxon>
        <taxon>Ascomycota</taxon>
        <taxon>Pezizomycotina</taxon>
        <taxon>Leotiomycetes</taxon>
        <taxon>Helotiales</taxon>
        <taxon>Hyaloscyphaceae</taxon>
        <taxon>Hyaloscypha</taxon>
        <taxon>Hyaloscypha bicolor</taxon>
    </lineage>
</organism>
<dbReference type="AlphaFoldDB" id="A0A2J6SRX4"/>
<feature type="compositionally biased region" description="Basic and acidic residues" evidence="7">
    <location>
        <begin position="561"/>
        <end position="578"/>
    </location>
</feature>
<evidence type="ECO:0000256" key="1">
    <source>
        <dbReference type="ARBA" id="ARBA00004173"/>
    </source>
</evidence>
<dbReference type="GeneID" id="36578670"/>
<dbReference type="InParanoid" id="A0A2J6SRX4"/>
<proteinExistence type="predicted"/>
<evidence type="ECO:0000256" key="4">
    <source>
        <dbReference type="ARBA" id="ARBA00022824"/>
    </source>
</evidence>
<keyword evidence="5" id="KW-0496">Mitochondrion</keyword>
<evidence type="ECO:0000313" key="9">
    <source>
        <dbReference type="EMBL" id="PMD53489.1"/>
    </source>
</evidence>
<feature type="region of interest" description="Disordered" evidence="7">
    <location>
        <begin position="509"/>
        <end position="599"/>
    </location>
</feature>
<keyword evidence="6" id="KW-0472">Membrane</keyword>
<dbReference type="EMBL" id="KZ613872">
    <property type="protein sequence ID" value="PMD53489.1"/>
    <property type="molecule type" value="Genomic_DNA"/>
</dbReference>
<dbReference type="Pfam" id="PF24476">
    <property type="entry name" value="DUF7580"/>
    <property type="match status" value="1"/>
</dbReference>
<feature type="compositionally biased region" description="Low complexity" evidence="7">
    <location>
        <begin position="543"/>
        <end position="556"/>
    </location>
</feature>
<dbReference type="GO" id="GO:0005739">
    <property type="term" value="C:mitochondrion"/>
    <property type="evidence" value="ECO:0007669"/>
    <property type="project" value="UniProtKB-SubCell"/>
</dbReference>
<name>A0A2J6SRX4_9HELO</name>